<dbReference type="EMBL" id="FNOK01000061">
    <property type="protein sequence ID" value="SDZ33742.1"/>
    <property type="molecule type" value="Genomic_DNA"/>
</dbReference>
<organism evidence="2 3">
    <name type="scientific">Saccharopolyspora shandongensis</name>
    <dbReference type="NCBI Taxonomy" id="418495"/>
    <lineage>
        <taxon>Bacteria</taxon>
        <taxon>Bacillati</taxon>
        <taxon>Actinomycetota</taxon>
        <taxon>Actinomycetes</taxon>
        <taxon>Pseudonocardiales</taxon>
        <taxon>Pseudonocardiaceae</taxon>
        <taxon>Saccharopolyspora</taxon>
    </lineage>
</organism>
<dbReference type="STRING" id="418495.SAMN05216215_106114"/>
<feature type="transmembrane region" description="Helical" evidence="1">
    <location>
        <begin position="43"/>
        <end position="64"/>
    </location>
</feature>
<keyword evidence="1" id="KW-0472">Membrane</keyword>
<keyword evidence="1" id="KW-1133">Transmembrane helix</keyword>
<sequence>MLEDAEARVRDSLEALAAQATSSPNAYVKAKREWQRRDRRRRLITLAIAAVLVAAADVVGLWALHVHDSPPPAPYVPGPPGLSTRDLHDVVIVP</sequence>
<accession>A0A1H3S702</accession>
<gene>
    <name evidence="2" type="ORF">SAMN05216215_106114</name>
</gene>
<dbReference type="AlphaFoldDB" id="A0A1H3S702"/>
<reference evidence="3" key="1">
    <citation type="submission" date="2016-10" db="EMBL/GenBank/DDBJ databases">
        <authorList>
            <person name="Varghese N."/>
            <person name="Submissions S."/>
        </authorList>
    </citation>
    <scope>NUCLEOTIDE SEQUENCE [LARGE SCALE GENOMIC DNA]</scope>
    <source>
        <strain evidence="3">CGMCC 4.3530</strain>
    </source>
</reference>
<evidence type="ECO:0000256" key="1">
    <source>
        <dbReference type="SAM" id="Phobius"/>
    </source>
</evidence>
<dbReference type="Proteomes" id="UP000199529">
    <property type="component" value="Unassembled WGS sequence"/>
</dbReference>
<protein>
    <submittedName>
        <fullName evidence="2">Uncharacterized protein</fullName>
    </submittedName>
</protein>
<proteinExistence type="predicted"/>
<keyword evidence="3" id="KW-1185">Reference proteome</keyword>
<name>A0A1H3S702_9PSEU</name>
<keyword evidence="1" id="KW-0812">Transmembrane</keyword>
<evidence type="ECO:0000313" key="3">
    <source>
        <dbReference type="Proteomes" id="UP000199529"/>
    </source>
</evidence>
<dbReference type="RefSeq" id="WP_177226931.1">
    <property type="nucleotide sequence ID" value="NZ_FNOK01000061.1"/>
</dbReference>
<evidence type="ECO:0000313" key="2">
    <source>
        <dbReference type="EMBL" id="SDZ33742.1"/>
    </source>
</evidence>